<proteinExistence type="predicted"/>
<reference evidence="1" key="1">
    <citation type="submission" date="2022-11" db="EMBL/GenBank/DDBJ databases">
        <title>Centuries of genome instability and evolution in soft-shell clam transmissible cancer (bioRxiv).</title>
        <authorList>
            <person name="Hart S.F.M."/>
            <person name="Yonemitsu M.A."/>
            <person name="Giersch R.M."/>
            <person name="Beal B.F."/>
            <person name="Arriagada G."/>
            <person name="Davis B.W."/>
            <person name="Ostrander E.A."/>
            <person name="Goff S.P."/>
            <person name="Metzger M.J."/>
        </authorList>
    </citation>
    <scope>NUCLEOTIDE SEQUENCE</scope>
    <source>
        <strain evidence="1">MELC-2E11</strain>
        <tissue evidence="1">Siphon/mantle</tissue>
    </source>
</reference>
<evidence type="ECO:0000313" key="1">
    <source>
        <dbReference type="EMBL" id="WAQ98025.1"/>
    </source>
</evidence>
<organism evidence="1 2">
    <name type="scientific">Mya arenaria</name>
    <name type="common">Soft-shell clam</name>
    <dbReference type="NCBI Taxonomy" id="6604"/>
    <lineage>
        <taxon>Eukaryota</taxon>
        <taxon>Metazoa</taxon>
        <taxon>Spiralia</taxon>
        <taxon>Lophotrochozoa</taxon>
        <taxon>Mollusca</taxon>
        <taxon>Bivalvia</taxon>
        <taxon>Autobranchia</taxon>
        <taxon>Heteroconchia</taxon>
        <taxon>Euheterodonta</taxon>
        <taxon>Imparidentia</taxon>
        <taxon>Neoheterodontei</taxon>
        <taxon>Myida</taxon>
        <taxon>Myoidea</taxon>
        <taxon>Myidae</taxon>
        <taxon>Mya</taxon>
    </lineage>
</organism>
<keyword evidence="2" id="KW-1185">Reference proteome</keyword>
<evidence type="ECO:0000313" key="2">
    <source>
        <dbReference type="Proteomes" id="UP001164746"/>
    </source>
</evidence>
<protein>
    <submittedName>
        <fullName evidence="1">Uncharacterized protein</fullName>
    </submittedName>
</protein>
<name>A0ABY7DMW0_MYAAR</name>
<gene>
    <name evidence="1" type="ORF">MAR_022398</name>
</gene>
<dbReference type="EMBL" id="CP111014">
    <property type="protein sequence ID" value="WAQ98025.1"/>
    <property type="molecule type" value="Genomic_DNA"/>
</dbReference>
<dbReference type="Proteomes" id="UP001164746">
    <property type="component" value="Chromosome 3"/>
</dbReference>
<accession>A0ABY7DMW0</accession>
<sequence>MSIVQIQFCYATLTEADHCTTYQCVQIAAIAEFIALDLFLFIAIRTAPNQSCNNPAEKIGHEMQIRSLNSLKSFRKRASRSLKEALNESMNEPLHAV</sequence>